<sequence length="120" mass="13019">MRSNMYLLSALLWTLTVTALPTPQVDLISDVVDTAPADPTVFDPIIDDLGNRPHKSMWICDGHIWKRQMSSDGLVSDPAADMPDTVLETLGLHEGATPESSMWICGGHVCKRDTAGEKAA</sequence>
<feature type="chain" id="PRO_5041939382" evidence="1">
    <location>
        <begin position="20"/>
        <end position="120"/>
    </location>
</feature>
<gene>
    <name evidence="2" type="ORF">OEA41_000425</name>
</gene>
<dbReference type="AlphaFoldDB" id="A0AAD9ZIJ2"/>
<dbReference type="Proteomes" id="UP001276659">
    <property type="component" value="Unassembled WGS sequence"/>
</dbReference>
<evidence type="ECO:0000256" key="1">
    <source>
        <dbReference type="SAM" id="SignalP"/>
    </source>
</evidence>
<keyword evidence="1" id="KW-0732">Signal</keyword>
<organism evidence="2 3">
    <name type="scientific">Lepraria neglecta</name>
    <dbReference type="NCBI Taxonomy" id="209136"/>
    <lineage>
        <taxon>Eukaryota</taxon>
        <taxon>Fungi</taxon>
        <taxon>Dikarya</taxon>
        <taxon>Ascomycota</taxon>
        <taxon>Pezizomycotina</taxon>
        <taxon>Lecanoromycetes</taxon>
        <taxon>OSLEUM clade</taxon>
        <taxon>Lecanoromycetidae</taxon>
        <taxon>Lecanorales</taxon>
        <taxon>Lecanorineae</taxon>
        <taxon>Stereocaulaceae</taxon>
        <taxon>Lepraria</taxon>
    </lineage>
</organism>
<dbReference type="EMBL" id="JASNWA010000003">
    <property type="protein sequence ID" value="KAK3178292.1"/>
    <property type="molecule type" value="Genomic_DNA"/>
</dbReference>
<comment type="caution">
    <text evidence="2">The sequence shown here is derived from an EMBL/GenBank/DDBJ whole genome shotgun (WGS) entry which is preliminary data.</text>
</comment>
<feature type="signal peptide" evidence="1">
    <location>
        <begin position="1"/>
        <end position="19"/>
    </location>
</feature>
<evidence type="ECO:0000313" key="2">
    <source>
        <dbReference type="EMBL" id="KAK3178292.1"/>
    </source>
</evidence>
<protein>
    <submittedName>
        <fullName evidence="2">Uncharacterized protein</fullName>
    </submittedName>
</protein>
<accession>A0AAD9ZIJ2</accession>
<reference evidence="2" key="1">
    <citation type="submission" date="2022-11" db="EMBL/GenBank/DDBJ databases">
        <title>Chromosomal genome sequence assembly and mating type (MAT) locus characterization of the leprose asexual lichenized fungus Lepraria neglecta (Nyl.) Erichsen.</title>
        <authorList>
            <person name="Allen J.L."/>
            <person name="Pfeffer B."/>
        </authorList>
    </citation>
    <scope>NUCLEOTIDE SEQUENCE</scope>
    <source>
        <strain evidence="2">Allen 5258</strain>
    </source>
</reference>
<name>A0AAD9ZIJ2_9LECA</name>
<proteinExistence type="predicted"/>
<evidence type="ECO:0000313" key="3">
    <source>
        <dbReference type="Proteomes" id="UP001276659"/>
    </source>
</evidence>
<keyword evidence="3" id="KW-1185">Reference proteome</keyword>